<dbReference type="Proteomes" id="UP000887578">
    <property type="component" value="Unplaced"/>
</dbReference>
<sequence length="74" mass="7704">MDDEFSHRSGSYGDSNSIGSEEMSAFIADVTTKIPADFLMDGEITPVSVSEDSAIVEVKPTPVTPGTVTAGGDH</sequence>
<name>A0A914PKT2_9BILA</name>
<accession>A0A914PKT2</accession>
<dbReference type="WBParaSite" id="PDA_v2.g19020.t1">
    <property type="protein sequence ID" value="PDA_v2.g19020.t1"/>
    <property type="gene ID" value="PDA_v2.g19020"/>
</dbReference>
<evidence type="ECO:0000313" key="2">
    <source>
        <dbReference type="Proteomes" id="UP000887578"/>
    </source>
</evidence>
<organism evidence="2 3">
    <name type="scientific">Panagrolaimus davidi</name>
    <dbReference type="NCBI Taxonomy" id="227884"/>
    <lineage>
        <taxon>Eukaryota</taxon>
        <taxon>Metazoa</taxon>
        <taxon>Ecdysozoa</taxon>
        <taxon>Nematoda</taxon>
        <taxon>Chromadorea</taxon>
        <taxon>Rhabditida</taxon>
        <taxon>Tylenchina</taxon>
        <taxon>Panagrolaimomorpha</taxon>
        <taxon>Panagrolaimoidea</taxon>
        <taxon>Panagrolaimidae</taxon>
        <taxon>Panagrolaimus</taxon>
    </lineage>
</organism>
<feature type="region of interest" description="Disordered" evidence="1">
    <location>
        <begin position="1"/>
        <end position="20"/>
    </location>
</feature>
<evidence type="ECO:0000313" key="3">
    <source>
        <dbReference type="WBParaSite" id="PDA_v2.g19020.t1"/>
    </source>
</evidence>
<dbReference type="AlphaFoldDB" id="A0A914PKT2"/>
<protein>
    <submittedName>
        <fullName evidence="3">Uncharacterized protein</fullName>
    </submittedName>
</protein>
<evidence type="ECO:0000256" key="1">
    <source>
        <dbReference type="SAM" id="MobiDB-lite"/>
    </source>
</evidence>
<reference evidence="3" key="1">
    <citation type="submission" date="2022-11" db="UniProtKB">
        <authorList>
            <consortium name="WormBaseParasite"/>
        </authorList>
    </citation>
    <scope>IDENTIFICATION</scope>
</reference>
<keyword evidence="2" id="KW-1185">Reference proteome</keyword>
<proteinExistence type="predicted"/>
<feature type="compositionally biased region" description="Polar residues" evidence="1">
    <location>
        <begin position="8"/>
        <end position="19"/>
    </location>
</feature>